<dbReference type="InterPro" id="IPR006059">
    <property type="entry name" value="SBP"/>
</dbReference>
<evidence type="ECO:0000256" key="4">
    <source>
        <dbReference type="ARBA" id="ARBA00022729"/>
    </source>
</evidence>
<protein>
    <submittedName>
        <fullName evidence="6">ABC-type glycerol-3-phosphate transport system, substrate-binding protein</fullName>
    </submittedName>
</protein>
<gene>
    <name evidence="6" type="ORF">SAMN04489717_5642</name>
</gene>
<dbReference type="GO" id="GO:0030313">
    <property type="term" value="C:cell envelope"/>
    <property type="evidence" value="ECO:0007669"/>
    <property type="project" value="UniProtKB-SubCell"/>
</dbReference>
<proteinExistence type="inferred from homology"/>
<evidence type="ECO:0000256" key="3">
    <source>
        <dbReference type="ARBA" id="ARBA00022448"/>
    </source>
</evidence>
<evidence type="ECO:0000256" key="1">
    <source>
        <dbReference type="ARBA" id="ARBA00004196"/>
    </source>
</evidence>
<sequence length="572" mass="62664">MNTDPASPRRPRRSSRPSTTSCADHATQGYAAPTRRQLLSLMASGTVLAAGGGLLSSCARRGASTDGHVVLKTSGGWPYGPMPTKKDQQANAGTKSYADVLGAWMDKNPGVTIRDVKLDVWNQQTLSTAITGGTAPSMFPGDVLGGWNRQAVRSAMAQGLSADVTEHLKAHDIAGKLASYVKPIWEKWQVDGKFYAAPWIYNVGTGLHYRVDLVRELGLKEPTPDWTWDDVRTLAKGLTKGKRKGIVLQGWGLNMRMSADGMDFHAKLPAPATNWNWRWDYLSGADRWVPLIQGMRDMVYKDKSVLADVSMGDGDTLAAFVRGDAAMHNNTVIFFANTPGSDTAPADLAARLKKPIEDVVGWMTQPIGLNGRTGTTQGQVDLVGFSPDMDDLALDKAISLHAWMKGPGWVEQKKATYAATKDPKRVFDSADFMPLFAGLVEQMPVTPDDAWGKPFMDQVRRASRIPLVPNEAFYFPAELSPGPTGTARDDMTSRWANERGTLDLRADLAKMQDTMNAQARSFSSSTSDPDFVKAARGYFGAHDTYWRDNAPDYHREVFSPWYQNSVLPALKG</sequence>
<dbReference type="Pfam" id="PF13416">
    <property type="entry name" value="SBP_bac_8"/>
    <property type="match status" value="1"/>
</dbReference>
<evidence type="ECO:0000313" key="7">
    <source>
        <dbReference type="Proteomes" id="UP000198983"/>
    </source>
</evidence>
<comment type="subcellular location">
    <subcellularLocation>
        <location evidence="1">Cell envelope</location>
    </subcellularLocation>
</comment>
<dbReference type="STRING" id="117157.SAMN04489717_5642"/>
<organism evidence="6 7">
    <name type="scientific">Actinopolymorpha singaporensis</name>
    <dbReference type="NCBI Taxonomy" id="117157"/>
    <lineage>
        <taxon>Bacteria</taxon>
        <taxon>Bacillati</taxon>
        <taxon>Actinomycetota</taxon>
        <taxon>Actinomycetes</taxon>
        <taxon>Propionibacteriales</taxon>
        <taxon>Actinopolymorphaceae</taxon>
        <taxon>Actinopolymorpha</taxon>
    </lineage>
</organism>
<evidence type="ECO:0000256" key="2">
    <source>
        <dbReference type="ARBA" id="ARBA00008520"/>
    </source>
</evidence>
<keyword evidence="3" id="KW-0813">Transport</keyword>
<reference evidence="6 7" key="1">
    <citation type="submission" date="2016-10" db="EMBL/GenBank/DDBJ databases">
        <authorList>
            <person name="de Groot N.N."/>
        </authorList>
    </citation>
    <scope>NUCLEOTIDE SEQUENCE [LARGE SCALE GENOMIC DNA]</scope>
    <source>
        <strain evidence="6 7">DSM 22024</strain>
    </source>
</reference>
<dbReference type="AlphaFoldDB" id="A0A1H1YQV5"/>
<keyword evidence="4" id="KW-0732">Signal</keyword>
<dbReference type="PANTHER" id="PTHR43649">
    <property type="entry name" value="ARABINOSE-BINDING PROTEIN-RELATED"/>
    <property type="match status" value="1"/>
</dbReference>
<name>A0A1H1YQV5_9ACTN</name>
<keyword evidence="7" id="KW-1185">Reference proteome</keyword>
<dbReference type="InterPro" id="IPR006311">
    <property type="entry name" value="TAT_signal"/>
</dbReference>
<dbReference type="Gene3D" id="3.40.190.10">
    <property type="entry name" value="Periplasmic binding protein-like II"/>
    <property type="match status" value="1"/>
</dbReference>
<comment type="similarity">
    <text evidence="2">Belongs to the bacterial solute-binding protein 1 family.</text>
</comment>
<dbReference type="EMBL" id="LT629732">
    <property type="protein sequence ID" value="SDT23814.1"/>
    <property type="molecule type" value="Genomic_DNA"/>
</dbReference>
<dbReference type="Proteomes" id="UP000198983">
    <property type="component" value="Chromosome I"/>
</dbReference>
<dbReference type="InterPro" id="IPR050490">
    <property type="entry name" value="Bact_solute-bd_prot1"/>
</dbReference>
<dbReference type="PROSITE" id="PS51318">
    <property type="entry name" value="TAT"/>
    <property type="match status" value="1"/>
</dbReference>
<evidence type="ECO:0000313" key="6">
    <source>
        <dbReference type="EMBL" id="SDT23814.1"/>
    </source>
</evidence>
<evidence type="ECO:0000256" key="5">
    <source>
        <dbReference type="SAM" id="MobiDB-lite"/>
    </source>
</evidence>
<accession>A0A1H1YQV5</accession>
<feature type="region of interest" description="Disordered" evidence="5">
    <location>
        <begin position="1"/>
        <end position="29"/>
    </location>
</feature>
<dbReference type="PANTHER" id="PTHR43649:SF31">
    <property type="entry name" value="SN-GLYCEROL-3-PHOSPHATE-BINDING PERIPLASMIC PROTEIN UGPB"/>
    <property type="match status" value="1"/>
</dbReference>
<dbReference type="SUPFAM" id="SSF53850">
    <property type="entry name" value="Periplasmic binding protein-like II"/>
    <property type="match status" value="1"/>
</dbReference>